<dbReference type="SUPFAM" id="SSF54593">
    <property type="entry name" value="Glyoxalase/Bleomycin resistance protein/Dihydroxybiphenyl dioxygenase"/>
    <property type="match status" value="1"/>
</dbReference>
<feature type="domain" description="VOC" evidence="1">
    <location>
        <begin position="3"/>
        <end position="119"/>
    </location>
</feature>
<accession>A0A1F7J626</accession>
<evidence type="ECO:0000313" key="3">
    <source>
        <dbReference type="Proteomes" id="UP000178558"/>
    </source>
</evidence>
<dbReference type="Gene3D" id="3.10.180.10">
    <property type="entry name" value="2,3-Dihydroxybiphenyl 1,2-Dioxygenase, domain 1"/>
    <property type="match status" value="1"/>
</dbReference>
<comment type="caution">
    <text evidence="2">The sequence shown here is derived from an EMBL/GenBank/DDBJ whole genome shotgun (WGS) entry which is preliminary data.</text>
</comment>
<sequence length="123" mass="13818">MLNFNSILVFSENPKALADFYGKVFQKKADWNDSNYYGFSVGSAFLTIGPHDKVKGKNKSPERIMINLETKEVKEEFERIKKIGAKVIAAPYSMGDDESNGLIATFADPDGNFFQLLTPWEGK</sequence>
<evidence type="ECO:0000313" key="2">
    <source>
        <dbReference type="EMBL" id="OGK51074.1"/>
    </source>
</evidence>
<dbReference type="Proteomes" id="UP000178558">
    <property type="component" value="Unassembled WGS sequence"/>
</dbReference>
<protein>
    <recommendedName>
        <fullName evidence="1">VOC domain-containing protein</fullName>
    </recommendedName>
</protein>
<dbReference type="InterPro" id="IPR037523">
    <property type="entry name" value="VOC_core"/>
</dbReference>
<dbReference type="InterPro" id="IPR029068">
    <property type="entry name" value="Glyas_Bleomycin-R_OHBP_Dase"/>
</dbReference>
<reference evidence="2 3" key="1">
    <citation type="journal article" date="2016" name="Nat. Commun.">
        <title>Thousands of microbial genomes shed light on interconnected biogeochemical processes in an aquifer system.</title>
        <authorList>
            <person name="Anantharaman K."/>
            <person name="Brown C.T."/>
            <person name="Hug L.A."/>
            <person name="Sharon I."/>
            <person name="Castelle C.J."/>
            <person name="Probst A.J."/>
            <person name="Thomas B.C."/>
            <person name="Singh A."/>
            <person name="Wilkins M.J."/>
            <person name="Karaoz U."/>
            <person name="Brodie E.L."/>
            <person name="Williams K.H."/>
            <person name="Hubbard S.S."/>
            <person name="Banfield J.F."/>
        </authorList>
    </citation>
    <scope>NUCLEOTIDE SEQUENCE [LARGE SCALE GENOMIC DNA]</scope>
</reference>
<dbReference type="InterPro" id="IPR041581">
    <property type="entry name" value="Glyoxalase_6"/>
</dbReference>
<dbReference type="PROSITE" id="PS51819">
    <property type="entry name" value="VOC"/>
    <property type="match status" value="1"/>
</dbReference>
<proteinExistence type="predicted"/>
<name>A0A1F7J626_9BACT</name>
<dbReference type="EMBL" id="MGAQ01000006">
    <property type="protein sequence ID" value="OGK51074.1"/>
    <property type="molecule type" value="Genomic_DNA"/>
</dbReference>
<organism evidence="2 3">
    <name type="scientific">Candidatus Roizmanbacteria bacterium RIFCSPLOWO2_01_FULL_40_42</name>
    <dbReference type="NCBI Taxonomy" id="1802066"/>
    <lineage>
        <taxon>Bacteria</taxon>
        <taxon>Candidatus Roizmaniibacteriota</taxon>
    </lineage>
</organism>
<dbReference type="Pfam" id="PF18029">
    <property type="entry name" value="Glyoxalase_6"/>
    <property type="match status" value="1"/>
</dbReference>
<gene>
    <name evidence="2" type="ORF">A3B50_02825</name>
</gene>
<evidence type="ECO:0000259" key="1">
    <source>
        <dbReference type="PROSITE" id="PS51819"/>
    </source>
</evidence>
<dbReference type="AlphaFoldDB" id="A0A1F7J626"/>